<organism evidence="3 4">
    <name type="scientific">Microbacterium binotii</name>
    <dbReference type="NCBI Taxonomy" id="462710"/>
    <lineage>
        <taxon>Bacteria</taxon>
        <taxon>Bacillati</taxon>
        <taxon>Actinomycetota</taxon>
        <taxon>Actinomycetes</taxon>
        <taxon>Micrococcales</taxon>
        <taxon>Microbacteriaceae</taxon>
        <taxon>Microbacterium</taxon>
    </lineage>
</organism>
<keyword evidence="2" id="KW-0812">Transmembrane</keyword>
<accession>A0ABP6BH68</accession>
<keyword evidence="4" id="KW-1185">Reference proteome</keyword>
<reference evidence="4" key="1">
    <citation type="journal article" date="2019" name="Int. J. Syst. Evol. Microbiol.">
        <title>The Global Catalogue of Microorganisms (GCM) 10K type strain sequencing project: providing services to taxonomists for standard genome sequencing and annotation.</title>
        <authorList>
            <consortium name="The Broad Institute Genomics Platform"/>
            <consortium name="The Broad Institute Genome Sequencing Center for Infectious Disease"/>
            <person name="Wu L."/>
            <person name="Ma J."/>
        </authorList>
    </citation>
    <scope>NUCLEOTIDE SEQUENCE [LARGE SCALE GENOMIC DNA]</scope>
    <source>
        <strain evidence="4">JCM 16365</strain>
    </source>
</reference>
<proteinExistence type="predicted"/>
<evidence type="ECO:0000313" key="3">
    <source>
        <dbReference type="EMBL" id="GAA2569971.1"/>
    </source>
</evidence>
<keyword evidence="2" id="KW-0472">Membrane</keyword>
<feature type="region of interest" description="Disordered" evidence="1">
    <location>
        <begin position="225"/>
        <end position="276"/>
    </location>
</feature>
<name>A0ABP6BH68_9MICO</name>
<dbReference type="RefSeq" id="WP_344226742.1">
    <property type="nucleotide sequence ID" value="NZ_BAAARI010000003.1"/>
</dbReference>
<evidence type="ECO:0000256" key="2">
    <source>
        <dbReference type="SAM" id="Phobius"/>
    </source>
</evidence>
<protein>
    <recommendedName>
        <fullName evidence="5">Secreted protein</fullName>
    </recommendedName>
</protein>
<comment type="caution">
    <text evidence="3">The sequence shown here is derived from an EMBL/GenBank/DDBJ whole genome shotgun (WGS) entry which is preliminary data.</text>
</comment>
<dbReference type="EMBL" id="BAAARI010000003">
    <property type="protein sequence ID" value="GAA2569971.1"/>
    <property type="molecule type" value="Genomic_DNA"/>
</dbReference>
<evidence type="ECO:0000313" key="4">
    <source>
        <dbReference type="Proteomes" id="UP001500274"/>
    </source>
</evidence>
<evidence type="ECO:0000256" key="1">
    <source>
        <dbReference type="SAM" id="MobiDB-lite"/>
    </source>
</evidence>
<feature type="transmembrane region" description="Helical" evidence="2">
    <location>
        <begin position="12"/>
        <end position="29"/>
    </location>
</feature>
<dbReference type="Proteomes" id="UP001500274">
    <property type="component" value="Unassembled WGS sequence"/>
</dbReference>
<gene>
    <name evidence="3" type="ORF">GCM10009862_05920</name>
</gene>
<sequence>MDQLFAFLQHNWWLAFPLIGVAGGVARAWERTAKRRHERRLELIRAKTGAIASTPTEQRPPSTGPALARTLAEHDATTARWLEYELDVAKMIAYPAMSDGRQELTAAFLRAKRVADRMRPASVDAEITSAELTAYQNAVTDYEVAFDVAEREARRVRDAGFTPSERKRLDTAQQLLSVAVDEAATPAERQLAYRRVREELDGLISLSDAAIDELERRVALELPATAAMSEPVPPDSAEAASRGGHDSSAAETNQGHRREPPMPPGPRDAPQRQSHP</sequence>
<keyword evidence="2" id="KW-1133">Transmembrane helix</keyword>
<evidence type="ECO:0008006" key="5">
    <source>
        <dbReference type="Google" id="ProtNLM"/>
    </source>
</evidence>